<evidence type="ECO:0000256" key="9">
    <source>
        <dbReference type="ARBA" id="ARBA00022840"/>
    </source>
</evidence>
<dbReference type="GO" id="GO:0005524">
    <property type="term" value="F:ATP binding"/>
    <property type="evidence" value="ECO:0007669"/>
    <property type="project" value="UniProtKB-KW"/>
</dbReference>
<gene>
    <name evidence="19" type="ORF">F6453_3441</name>
</gene>
<dbReference type="FunFam" id="3.40.50.300:FF:000527">
    <property type="entry name" value="Tyrosine-protein kinase etk"/>
    <property type="match status" value="1"/>
</dbReference>
<evidence type="ECO:0000313" key="20">
    <source>
        <dbReference type="Proteomes" id="UP000469950"/>
    </source>
</evidence>
<dbReference type="GO" id="GO:0004715">
    <property type="term" value="F:non-membrane spanning protein tyrosine kinase activity"/>
    <property type="evidence" value="ECO:0007669"/>
    <property type="project" value="UniProtKB-EC"/>
</dbReference>
<comment type="catalytic activity">
    <reaction evidence="13">
        <text>L-tyrosyl-[protein] + ATP = O-phospho-L-tyrosyl-[protein] + ADP + H(+)</text>
        <dbReference type="Rhea" id="RHEA:10596"/>
        <dbReference type="Rhea" id="RHEA-COMP:10136"/>
        <dbReference type="Rhea" id="RHEA-COMP:20101"/>
        <dbReference type="ChEBI" id="CHEBI:15378"/>
        <dbReference type="ChEBI" id="CHEBI:30616"/>
        <dbReference type="ChEBI" id="CHEBI:46858"/>
        <dbReference type="ChEBI" id="CHEBI:61978"/>
        <dbReference type="ChEBI" id="CHEBI:456216"/>
    </reaction>
</comment>
<evidence type="ECO:0000259" key="18">
    <source>
        <dbReference type="Pfam" id="PF13807"/>
    </source>
</evidence>
<evidence type="ECO:0000256" key="7">
    <source>
        <dbReference type="ARBA" id="ARBA00022741"/>
    </source>
</evidence>
<keyword evidence="14" id="KW-0175">Coiled coil</keyword>
<dbReference type="SUPFAM" id="SSF52540">
    <property type="entry name" value="P-loop containing nucleoside triphosphate hydrolases"/>
    <property type="match status" value="1"/>
</dbReference>
<dbReference type="InterPro" id="IPR027417">
    <property type="entry name" value="P-loop_NTPase"/>
</dbReference>
<evidence type="ECO:0000313" key="19">
    <source>
        <dbReference type="EMBL" id="KAE8544184.1"/>
    </source>
</evidence>
<dbReference type="InterPro" id="IPR025669">
    <property type="entry name" value="AAA_dom"/>
</dbReference>
<dbReference type="NCBIfam" id="TIGR01007">
    <property type="entry name" value="eps_fam"/>
    <property type="match status" value="1"/>
</dbReference>
<evidence type="ECO:0000256" key="13">
    <source>
        <dbReference type="ARBA" id="ARBA00053015"/>
    </source>
</evidence>
<evidence type="ECO:0000256" key="1">
    <source>
        <dbReference type="ARBA" id="ARBA00004429"/>
    </source>
</evidence>
<feature type="domain" description="Polysaccharide chain length determinant N-terminal" evidence="16">
    <location>
        <begin position="13"/>
        <end position="104"/>
    </location>
</feature>
<evidence type="ECO:0000256" key="4">
    <source>
        <dbReference type="ARBA" id="ARBA00022519"/>
    </source>
</evidence>
<dbReference type="Pfam" id="PF23607">
    <property type="entry name" value="WZC_N"/>
    <property type="match status" value="1"/>
</dbReference>
<dbReference type="InterPro" id="IPR050445">
    <property type="entry name" value="Bact_polysacc_biosynth/exp"/>
</dbReference>
<dbReference type="EMBL" id="WBMP01000020">
    <property type="protein sequence ID" value="KAE8544184.1"/>
    <property type="molecule type" value="Genomic_DNA"/>
</dbReference>
<dbReference type="CDD" id="cd05387">
    <property type="entry name" value="BY-kinase"/>
    <property type="match status" value="1"/>
</dbReference>
<keyword evidence="5 19" id="KW-0808">Transferase</keyword>
<comment type="subcellular location">
    <subcellularLocation>
        <location evidence="1">Cell inner membrane</location>
        <topology evidence="1">Multi-pass membrane protein</topology>
    </subcellularLocation>
</comment>
<dbReference type="Gene3D" id="3.40.50.300">
    <property type="entry name" value="P-loop containing nucleotide triphosphate hydrolases"/>
    <property type="match status" value="1"/>
</dbReference>
<protein>
    <submittedName>
        <fullName evidence="19">Tyrosine-protein kinase</fullName>
        <ecNumber evidence="19">2.7.10.2</ecNumber>
    </submittedName>
</protein>
<dbReference type="EC" id="2.7.10.2" evidence="19"/>
<keyword evidence="9" id="KW-0067">ATP-binding</keyword>
<evidence type="ECO:0000256" key="5">
    <source>
        <dbReference type="ARBA" id="ARBA00022679"/>
    </source>
</evidence>
<sequence length="739" mass="81665">MTDNTAPQQLDNDEIDLMALLGTLWDGRWLIAGITVLITAIGVFYALIQVPVYQANALIQIEDNKGSLPGMEGVSDLFASESSATTEIEIIKSRRVLGNVVDSLQLDIQVSPNYFPVIGEAMAQRFQGASGELAEPLMGDHYAWGGESLTISRLSVPEGAEGRPLVLEATESGWALYEYELAPGNLLLEGGVNEPEDANGYGVMVTELIARPGTWFHVKKLRRFSAIVDLQARMSASERGKSSGIVAISYEHKNYRLAERILDEVGKHYVRQNVERSSAEASKSLEFLRQKLPEVKQELEEAERKLNEYQVDAVTIDITAEGEAILDQVVDLERRISELEIQRAEIEQRFRDSHPRYRAWASQMQELKDRRAELDQRIGNLPETQQKLVRLRRDVEVGNEIYLQMLSNIQQLDIARAGTVGNVRVLDEAAVNITAPVRPKRSLIVAVAFLLGSMIGVGVVLVRAAFNRGVENPDDIERIGLPVYAGIPYSKTQHDLLDRKKRKKGTPNLVNLLAIENPADLAIESLRSLRTSLHFGMMDAKNNILMISGPSPGVGKTFVSTNLAAIMALADQKVLLIDADMRKGFSHEIFKVSNESGLSDVLSGQCSLSEAIHCSDMAGMLSFMPRGSVPPNPSELLMSKRFEELLEKVAPEYDLVIIDTPPILAVTDAAVVGRHAGTTMLVTRFGLNPIKEIELTKRRFEQNDIAVKGVILNGVVKKASAYGYGGYGYYNYEYKADKA</sequence>
<organism evidence="19 20">
    <name type="scientific">Marinobacter nauticus</name>
    <name type="common">Marinobacter hydrocarbonoclasticus</name>
    <name type="synonym">Marinobacter aquaeolei</name>
    <dbReference type="NCBI Taxonomy" id="2743"/>
    <lineage>
        <taxon>Bacteria</taxon>
        <taxon>Pseudomonadati</taxon>
        <taxon>Pseudomonadota</taxon>
        <taxon>Gammaproteobacteria</taxon>
        <taxon>Pseudomonadales</taxon>
        <taxon>Marinobacteraceae</taxon>
        <taxon>Marinobacter</taxon>
    </lineage>
</organism>
<evidence type="ECO:0000256" key="12">
    <source>
        <dbReference type="ARBA" id="ARBA00023137"/>
    </source>
</evidence>
<keyword evidence="11 15" id="KW-0472">Membrane</keyword>
<dbReference type="InterPro" id="IPR032807">
    <property type="entry name" value="GNVR"/>
</dbReference>
<keyword evidence="6 15" id="KW-0812">Transmembrane</keyword>
<keyword evidence="8 19" id="KW-0418">Kinase</keyword>
<dbReference type="Proteomes" id="UP000469950">
    <property type="component" value="Unassembled WGS sequence"/>
</dbReference>
<comment type="similarity">
    <text evidence="2">Belongs to the etk/wzc family.</text>
</comment>
<keyword evidence="3" id="KW-1003">Cell membrane</keyword>
<feature type="domain" description="AAA" evidence="17">
    <location>
        <begin position="551"/>
        <end position="667"/>
    </location>
</feature>
<evidence type="ECO:0000256" key="10">
    <source>
        <dbReference type="ARBA" id="ARBA00022989"/>
    </source>
</evidence>
<feature type="domain" description="Tyrosine-protein kinase G-rich" evidence="18">
    <location>
        <begin position="383"/>
        <end position="465"/>
    </location>
</feature>
<dbReference type="AlphaFoldDB" id="A0A833JLQ7"/>
<dbReference type="GO" id="GO:0005886">
    <property type="term" value="C:plasma membrane"/>
    <property type="evidence" value="ECO:0007669"/>
    <property type="project" value="UniProtKB-SubCell"/>
</dbReference>
<dbReference type="RefSeq" id="WP_153741496.1">
    <property type="nucleotide sequence ID" value="NZ_WBMP01000020.1"/>
</dbReference>
<reference evidence="19 20" key="1">
    <citation type="submission" date="2019-10" db="EMBL/GenBank/DDBJ databases">
        <title>Draft genome sequence of Marinobacter hydrocarbonoclasticus NCT7M from the microbiome of the marine copepod.</title>
        <authorList>
            <person name="Nuttall R."/>
            <person name="Sharma G."/>
            <person name="Moisander P."/>
        </authorList>
    </citation>
    <scope>NUCLEOTIDE SEQUENCE [LARGE SCALE GENOMIC DNA]</scope>
    <source>
        <strain evidence="19 20">NCT7M</strain>
    </source>
</reference>
<dbReference type="GO" id="GO:0042802">
    <property type="term" value="F:identical protein binding"/>
    <property type="evidence" value="ECO:0007669"/>
    <property type="project" value="UniProtKB-ARBA"/>
</dbReference>
<feature type="transmembrane region" description="Helical" evidence="15">
    <location>
        <begin position="29"/>
        <end position="48"/>
    </location>
</feature>
<comment type="caution">
    <text evidence="19">The sequence shown here is derived from an EMBL/GenBank/DDBJ whole genome shotgun (WGS) entry which is preliminary data.</text>
</comment>
<evidence type="ECO:0000256" key="2">
    <source>
        <dbReference type="ARBA" id="ARBA00008883"/>
    </source>
</evidence>
<evidence type="ECO:0000259" key="16">
    <source>
        <dbReference type="Pfam" id="PF02706"/>
    </source>
</evidence>
<evidence type="ECO:0000256" key="8">
    <source>
        <dbReference type="ARBA" id="ARBA00022777"/>
    </source>
</evidence>
<dbReference type="InterPro" id="IPR003856">
    <property type="entry name" value="LPS_length_determ_N"/>
</dbReference>
<name>A0A833JLQ7_MARNT</name>
<dbReference type="InterPro" id="IPR005702">
    <property type="entry name" value="Wzc-like_C"/>
</dbReference>
<feature type="transmembrane region" description="Helical" evidence="15">
    <location>
        <begin position="443"/>
        <end position="466"/>
    </location>
</feature>
<keyword evidence="12" id="KW-0829">Tyrosine-protein kinase</keyword>
<proteinExistence type="inferred from homology"/>
<evidence type="ECO:0000256" key="11">
    <source>
        <dbReference type="ARBA" id="ARBA00023136"/>
    </source>
</evidence>
<evidence type="ECO:0000256" key="6">
    <source>
        <dbReference type="ARBA" id="ARBA00022692"/>
    </source>
</evidence>
<dbReference type="PANTHER" id="PTHR32309">
    <property type="entry name" value="TYROSINE-PROTEIN KINASE"/>
    <property type="match status" value="1"/>
</dbReference>
<dbReference type="Pfam" id="PF13807">
    <property type="entry name" value="GNVR"/>
    <property type="match status" value="1"/>
</dbReference>
<evidence type="ECO:0000256" key="15">
    <source>
        <dbReference type="SAM" id="Phobius"/>
    </source>
</evidence>
<keyword evidence="7" id="KW-0547">Nucleotide-binding</keyword>
<feature type="coiled-coil region" evidence="14">
    <location>
        <begin position="271"/>
        <end position="377"/>
    </location>
</feature>
<dbReference type="Pfam" id="PF13614">
    <property type="entry name" value="AAA_31"/>
    <property type="match status" value="1"/>
</dbReference>
<dbReference type="PANTHER" id="PTHR32309:SF32">
    <property type="entry name" value="TYROSINE-PROTEIN KINASE ETK-RELATED"/>
    <property type="match status" value="1"/>
</dbReference>
<keyword evidence="4" id="KW-0997">Cell inner membrane</keyword>
<evidence type="ECO:0000256" key="14">
    <source>
        <dbReference type="SAM" id="Coils"/>
    </source>
</evidence>
<accession>A0A833JLQ7</accession>
<dbReference type="Pfam" id="PF02706">
    <property type="entry name" value="Wzz"/>
    <property type="match status" value="1"/>
</dbReference>
<keyword evidence="10 15" id="KW-1133">Transmembrane helix</keyword>
<evidence type="ECO:0000259" key="17">
    <source>
        <dbReference type="Pfam" id="PF13614"/>
    </source>
</evidence>
<evidence type="ECO:0000256" key="3">
    <source>
        <dbReference type="ARBA" id="ARBA00022475"/>
    </source>
</evidence>